<dbReference type="STRING" id="1209931.A0A135UAV2"/>
<dbReference type="OrthoDB" id="5308957at2759"/>
<sequence length="285" mass="31668">MSARLPPNTLKERGGSTHYGLDVYVDLGSKNLSGGTPRLFWDEVKHSIYASKKGSSIPSNAADESHFQMTKASYESFDFVWELLATLSLVNTACCIELRQSLLSRLRITVAGTLHASHPVAELCGLLYRCSEDAELGYLHPTTCRLRRSIIDIARRGRRLEAAESMARDFYAKTCSTGLYSCLARSCARSLSHVFMALGRLNDARDVCQTIVCSTSPVMDPDLYDERAAQTMEDLAEIELLSGDVQASVWNLQLARTAAERLWPESVALRTMEEKLAMECYALHS</sequence>
<name>A0A135UAV2_9PEZI</name>
<dbReference type="AlphaFoldDB" id="A0A135UAV2"/>
<evidence type="ECO:0000313" key="1">
    <source>
        <dbReference type="EMBL" id="KXH57524.1"/>
    </source>
</evidence>
<evidence type="ECO:0000313" key="2">
    <source>
        <dbReference type="Proteomes" id="UP000070121"/>
    </source>
</evidence>
<accession>A0A135UAV2</accession>
<reference evidence="1 2" key="1">
    <citation type="submission" date="2014-02" db="EMBL/GenBank/DDBJ databases">
        <title>The genome sequence of Colletotrichum salicis CBS 607.94.</title>
        <authorList>
            <person name="Baroncelli R."/>
            <person name="Thon M.R."/>
        </authorList>
    </citation>
    <scope>NUCLEOTIDE SEQUENCE [LARGE SCALE GENOMIC DNA]</scope>
    <source>
        <strain evidence="1 2">CBS 607.94</strain>
    </source>
</reference>
<keyword evidence="2" id="KW-1185">Reference proteome</keyword>
<comment type="caution">
    <text evidence="1">The sequence shown here is derived from an EMBL/GenBank/DDBJ whole genome shotgun (WGS) entry which is preliminary data.</text>
</comment>
<protein>
    <submittedName>
        <fullName evidence="1">Uncharacterized protein</fullName>
    </submittedName>
</protein>
<dbReference type="Proteomes" id="UP000070121">
    <property type="component" value="Unassembled WGS sequence"/>
</dbReference>
<gene>
    <name evidence="1" type="ORF">CSAL01_10115</name>
</gene>
<dbReference type="EMBL" id="JFFI01001613">
    <property type="protein sequence ID" value="KXH57524.1"/>
    <property type="molecule type" value="Genomic_DNA"/>
</dbReference>
<organism evidence="1 2">
    <name type="scientific">Colletotrichum salicis</name>
    <dbReference type="NCBI Taxonomy" id="1209931"/>
    <lineage>
        <taxon>Eukaryota</taxon>
        <taxon>Fungi</taxon>
        <taxon>Dikarya</taxon>
        <taxon>Ascomycota</taxon>
        <taxon>Pezizomycotina</taxon>
        <taxon>Sordariomycetes</taxon>
        <taxon>Hypocreomycetidae</taxon>
        <taxon>Glomerellales</taxon>
        <taxon>Glomerellaceae</taxon>
        <taxon>Colletotrichum</taxon>
        <taxon>Colletotrichum acutatum species complex</taxon>
    </lineage>
</organism>
<proteinExistence type="predicted"/>